<keyword evidence="3" id="KW-1185">Reference proteome</keyword>
<gene>
    <name evidence="2" type="ORF">CBR_g8282</name>
</gene>
<dbReference type="EMBL" id="BFEA01000138">
    <property type="protein sequence ID" value="GBG70982.1"/>
    <property type="molecule type" value="Genomic_DNA"/>
</dbReference>
<evidence type="ECO:0000313" key="2">
    <source>
        <dbReference type="EMBL" id="GBG70982.1"/>
    </source>
</evidence>
<comment type="caution">
    <text evidence="2">The sequence shown here is derived from an EMBL/GenBank/DDBJ whole genome shotgun (WGS) entry which is preliminary data.</text>
</comment>
<evidence type="ECO:0000256" key="1">
    <source>
        <dbReference type="SAM" id="MobiDB-lite"/>
    </source>
</evidence>
<reference evidence="2 3" key="1">
    <citation type="journal article" date="2018" name="Cell">
        <title>The Chara Genome: Secondary Complexity and Implications for Plant Terrestrialization.</title>
        <authorList>
            <person name="Nishiyama T."/>
            <person name="Sakayama H."/>
            <person name="Vries J.D."/>
            <person name="Buschmann H."/>
            <person name="Saint-Marcoux D."/>
            <person name="Ullrich K.K."/>
            <person name="Haas F.B."/>
            <person name="Vanderstraeten L."/>
            <person name="Becker D."/>
            <person name="Lang D."/>
            <person name="Vosolsobe S."/>
            <person name="Rombauts S."/>
            <person name="Wilhelmsson P.K.I."/>
            <person name="Janitza P."/>
            <person name="Kern R."/>
            <person name="Heyl A."/>
            <person name="Rumpler F."/>
            <person name="Villalobos L.I.A.C."/>
            <person name="Clay J.M."/>
            <person name="Skokan R."/>
            <person name="Toyoda A."/>
            <person name="Suzuki Y."/>
            <person name="Kagoshima H."/>
            <person name="Schijlen E."/>
            <person name="Tajeshwar N."/>
            <person name="Catarino B."/>
            <person name="Hetherington A.J."/>
            <person name="Saltykova A."/>
            <person name="Bonnot C."/>
            <person name="Breuninger H."/>
            <person name="Symeonidi A."/>
            <person name="Radhakrishnan G.V."/>
            <person name="Van Nieuwerburgh F."/>
            <person name="Deforce D."/>
            <person name="Chang C."/>
            <person name="Karol K.G."/>
            <person name="Hedrich R."/>
            <person name="Ulvskov P."/>
            <person name="Glockner G."/>
            <person name="Delwiche C.F."/>
            <person name="Petrasek J."/>
            <person name="Van de Peer Y."/>
            <person name="Friml J."/>
            <person name="Beilby M."/>
            <person name="Dolan L."/>
            <person name="Kohara Y."/>
            <person name="Sugano S."/>
            <person name="Fujiyama A."/>
            <person name="Delaux P.-M."/>
            <person name="Quint M."/>
            <person name="TheiBen G."/>
            <person name="Hagemann M."/>
            <person name="Harholt J."/>
            <person name="Dunand C."/>
            <person name="Zachgo S."/>
            <person name="Langdale J."/>
            <person name="Maumus F."/>
            <person name="Straeten D.V.D."/>
            <person name="Gould S.B."/>
            <person name="Rensing S.A."/>
        </authorList>
    </citation>
    <scope>NUCLEOTIDE SEQUENCE [LARGE SCALE GENOMIC DNA]</scope>
    <source>
        <strain evidence="2 3">S276</strain>
    </source>
</reference>
<protein>
    <submittedName>
        <fullName evidence="2">Uncharacterized protein</fullName>
    </submittedName>
</protein>
<evidence type="ECO:0000313" key="3">
    <source>
        <dbReference type="Proteomes" id="UP000265515"/>
    </source>
</evidence>
<dbReference type="Gramene" id="GBG70982">
    <property type="protein sequence ID" value="GBG70982"/>
    <property type="gene ID" value="CBR_g8282"/>
</dbReference>
<accession>A0A388KLR5</accession>
<proteinExistence type="predicted"/>
<dbReference type="AlphaFoldDB" id="A0A388KLR5"/>
<sequence>MAWVNVPALARERCAISLRRSPSSSHKIEHFSSSQAVAASEWSFLGGSKRVCLCMPPTGLSFGRGVTATRQRLLVFVANASQPEKPEGEGDDDEAGDNAKVKLFTFSKARRWLPTGPSSPKHNARSF</sequence>
<name>A0A388KLR5_CHABU</name>
<dbReference type="Proteomes" id="UP000265515">
    <property type="component" value="Unassembled WGS sequence"/>
</dbReference>
<organism evidence="2 3">
    <name type="scientific">Chara braunii</name>
    <name type="common">Braun's stonewort</name>
    <dbReference type="NCBI Taxonomy" id="69332"/>
    <lineage>
        <taxon>Eukaryota</taxon>
        <taxon>Viridiplantae</taxon>
        <taxon>Streptophyta</taxon>
        <taxon>Charophyceae</taxon>
        <taxon>Charales</taxon>
        <taxon>Characeae</taxon>
        <taxon>Chara</taxon>
    </lineage>
</organism>
<feature type="region of interest" description="Disordered" evidence="1">
    <location>
        <begin position="79"/>
        <end position="98"/>
    </location>
</feature>